<feature type="transmembrane region" description="Helical" evidence="8">
    <location>
        <begin position="122"/>
        <end position="142"/>
    </location>
</feature>
<feature type="domain" description="Cation/H+ exchanger transmembrane" evidence="9">
    <location>
        <begin position="26"/>
        <end position="397"/>
    </location>
</feature>
<feature type="transmembrane region" description="Helical" evidence="8">
    <location>
        <begin position="279"/>
        <end position="296"/>
    </location>
</feature>
<dbReference type="PANTHER" id="PTHR32507:SF0">
    <property type="entry name" value="NA(+)_H(+) ANTIPORTER 2-RELATED"/>
    <property type="match status" value="1"/>
</dbReference>
<keyword evidence="11" id="KW-1185">Reference proteome</keyword>
<evidence type="ECO:0000256" key="1">
    <source>
        <dbReference type="ARBA" id="ARBA00004651"/>
    </source>
</evidence>
<feature type="transmembrane region" description="Helical" evidence="8">
    <location>
        <begin position="93"/>
        <end position="116"/>
    </location>
</feature>
<protein>
    <submittedName>
        <fullName evidence="10">Na+/H+ antiporter</fullName>
    </submittedName>
</protein>
<feature type="transmembrane region" description="Helical" evidence="8">
    <location>
        <begin position="60"/>
        <end position="81"/>
    </location>
</feature>
<keyword evidence="5 8" id="KW-1133">Transmembrane helix</keyword>
<feature type="transmembrane region" description="Helical" evidence="8">
    <location>
        <begin position="372"/>
        <end position="392"/>
    </location>
</feature>
<dbReference type="InterPro" id="IPR006153">
    <property type="entry name" value="Cation/H_exchanger_TM"/>
</dbReference>
<comment type="subcellular location">
    <subcellularLocation>
        <location evidence="1">Cell membrane</location>
        <topology evidence="1">Multi-pass membrane protein</topology>
    </subcellularLocation>
</comment>
<evidence type="ECO:0000256" key="7">
    <source>
        <dbReference type="ARBA" id="ARBA00023136"/>
    </source>
</evidence>
<name>A0ABQ0QPL9_9PROT</name>
<dbReference type="RefSeq" id="WP_240775253.1">
    <property type="nucleotide sequence ID" value="NZ_BAQC01000028.1"/>
</dbReference>
<feature type="transmembrane region" description="Helical" evidence="8">
    <location>
        <begin position="154"/>
        <end position="176"/>
    </location>
</feature>
<proteinExistence type="predicted"/>
<evidence type="ECO:0000256" key="8">
    <source>
        <dbReference type="SAM" id="Phobius"/>
    </source>
</evidence>
<organism evidence="10 11">
    <name type="scientific">Neokomagataea thailandica NBRC 106555</name>
    <dbReference type="NCBI Taxonomy" id="1223520"/>
    <lineage>
        <taxon>Bacteria</taxon>
        <taxon>Pseudomonadati</taxon>
        <taxon>Pseudomonadota</taxon>
        <taxon>Alphaproteobacteria</taxon>
        <taxon>Acetobacterales</taxon>
        <taxon>Acetobacteraceae</taxon>
        <taxon>Neokomagataea</taxon>
    </lineage>
</organism>
<accession>A0ABQ0QPL9</accession>
<keyword evidence="4 8" id="KW-0812">Transmembrane</keyword>
<keyword evidence="2" id="KW-0813">Transport</keyword>
<feature type="transmembrane region" description="Helical" evidence="8">
    <location>
        <begin position="339"/>
        <end position="360"/>
    </location>
</feature>
<evidence type="ECO:0000256" key="2">
    <source>
        <dbReference type="ARBA" id="ARBA00022448"/>
    </source>
</evidence>
<evidence type="ECO:0000256" key="4">
    <source>
        <dbReference type="ARBA" id="ARBA00022692"/>
    </source>
</evidence>
<dbReference type="PANTHER" id="PTHR32507">
    <property type="entry name" value="NA(+)/H(+) ANTIPORTER 1"/>
    <property type="match status" value="1"/>
</dbReference>
<evidence type="ECO:0000259" key="9">
    <source>
        <dbReference type="Pfam" id="PF00999"/>
    </source>
</evidence>
<evidence type="ECO:0000256" key="6">
    <source>
        <dbReference type="ARBA" id="ARBA00023065"/>
    </source>
</evidence>
<evidence type="ECO:0000256" key="5">
    <source>
        <dbReference type="ARBA" id="ARBA00022989"/>
    </source>
</evidence>
<gene>
    <name evidence="10" type="ORF">AA106555_0964</name>
</gene>
<sequence>MPPDLPYDIFIGIALTFGAGILAQWAAWKLRLPAIVLLFTIGLIIGPGLGLLHPSESMGWVFRPLVSLLVAIVVFEGGMALDIRQLRDAGDGVSRLTMVALPINWILGSLAARYVAHLEWGTSLLFGAIIVVTGPTVILPLLRSAKLKPRLAAFLRWEAIVNDPLGAILAAVVLQLLILHVDVHTSVFFTDTLPDLLTATGLSVVAGIAPAYMIRTLFVRDLMPEILKTPALLSVALVLFSACNMEMEGAGLIAVTVFGMALTNLHIPGLAELRRTKESLVVLVVSVLFILLTADLQRGALAHLSIPIMALTLVVLFVVRPVGIFLATLGSDMTWRERVFVGWIAPRGIVAAAVAGAAGIRLHDSGYHSADLIMPAVFSVIAVTMLLHGFSLRPLARAMKLSFSSEPALALVGASSWSINLALTLKEQNIPVLLVDSRASALMPAARQKISVLRAELLSQHGQEALEERPADYLISTTADGIYNGMICGHLAPALGRERVFQISPGVSRLDLYHGLSRDARGKVLGEPAWNFTLFESLFDQGWRFTAQTSTEDTSSTFGKRENRLDLLFIRRKTGIFILSAEDLNPASPVAGDILISMVPPKAPEPSPVEQ</sequence>
<comment type="caution">
    <text evidence="10">The sequence shown here is derived from an EMBL/GenBank/DDBJ whole genome shotgun (WGS) entry which is preliminary data.</text>
</comment>
<feature type="transmembrane region" description="Helical" evidence="8">
    <location>
        <begin position="6"/>
        <end position="27"/>
    </location>
</feature>
<dbReference type="EMBL" id="BAQC01000028">
    <property type="protein sequence ID" value="GBR52583.1"/>
    <property type="molecule type" value="Genomic_DNA"/>
</dbReference>
<keyword evidence="7 8" id="KW-0472">Membrane</keyword>
<evidence type="ECO:0000313" key="10">
    <source>
        <dbReference type="EMBL" id="GBR52583.1"/>
    </source>
</evidence>
<feature type="transmembrane region" description="Helical" evidence="8">
    <location>
        <begin position="196"/>
        <end position="214"/>
    </location>
</feature>
<evidence type="ECO:0000313" key="11">
    <source>
        <dbReference type="Proteomes" id="UP001062632"/>
    </source>
</evidence>
<dbReference type="Pfam" id="PF00999">
    <property type="entry name" value="Na_H_Exchanger"/>
    <property type="match status" value="1"/>
</dbReference>
<feature type="transmembrane region" description="Helical" evidence="8">
    <location>
        <begin position="308"/>
        <end position="327"/>
    </location>
</feature>
<keyword evidence="6" id="KW-0406">Ion transport</keyword>
<feature type="transmembrane region" description="Helical" evidence="8">
    <location>
        <begin position="34"/>
        <end position="54"/>
    </location>
</feature>
<keyword evidence="3" id="KW-0050">Antiport</keyword>
<reference evidence="10 11" key="1">
    <citation type="submission" date="2013-04" db="EMBL/GenBank/DDBJ databases">
        <title>The genome sequencing project of 58 acetic acid bacteria.</title>
        <authorList>
            <person name="Okamoto-Kainuma A."/>
            <person name="Ishikawa M."/>
            <person name="Umino S."/>
            <person name="Koizumi Y."/>
            <person name="Shiwa Y."/>
            <person name="Yoshikawa H."/>
            <person name="Matsutani M."/>
            <person name="Matsushita K."/>
        </authorList>
    </citation>
    <scope>NUCLEOTIDE SEQUENCE [LARGE SCALE GENOMIC DNA]</scope>
    <source>
        <strain evidence="10 11">NBRC 106555</strain>
    </source>
</reference>
<evidence type="ECO:0000256" key="3">
    <source>
        <dbReference type="ARBA" id="ARBA00022449"/>
    </source>
</evidence>
<dbReference type="Proteomes" id="UP001062632">
    <property type="component" value="Unassembled WGS sequence"/>
</dbReference>